<comment type="caution">
    <text evidence="3">The sequence shown here is derived from an EMBL/GenBank/DDBJ whole genome shotgun (WGS) entry which is preliminary data.</text>
</comment>
<dbReference type="EMBL" id="MU251423">
    <property type="protein sequence ID" value="KAG9235763.1"/>
    <property type="molecule type" value="Genomic_DNA"/>
</dbReference>
<accession>A0A9P7YL49</accession>
<dbReference type="PANTHER" id="PTHR39405:SF1">
    <property type="entry name" value="DSC E3 UBIQUITIN LIGASE COMPLEX SUBUNIT 4"/>
    <property type="match status" value="1"/>
</dbReference>
<evidence type="ECO:0000313" key="3">
    <source>
        <dbReference type="EMBL" id="KAG9235763.1"/>
    </source>
</evidence>
<name>A0A9P7YL49_9HELO</name>
<evidence type="ECO:0000313" key="4">
    <source>
        <dbReference type="Proteomes" id="UP000824998"/>
    </source>
</evidence>
<evidence type="ECO:0000259" key="2">
    <source>
        <dbReference type="Pfam" id="PF08508"/>
    </source>
</evidence>
<feature type="region of interest" description="Disordered" evidence="1">
    <location>
        <begin position="1"/>
        <end position="33"/>
    </location>
</feature>
<feature type="compositionally biased region" description="Polar residues" evidence="1">
    <location>
        <begin position="239"/>
        <end position="249"/>
    </location>
</feature>
<dbReference type="Proteomes" id="UP000824998">
    <property type="component" value="Unassembled WGS sequence"/>
</dbReference>
<evidence type="ECO:0000256" key="1">
    <source>
        <dbReference type="SAM" id="MobiDB-lite"/>
    </source>
</evidence>
<feature type="compositionally biased region" description="Low complexity" evidence="1">
    <location>
        <begin position="13"/>
        <end position="26"/>
    </location>
</feature>
<keyword evidence="4" id="KW-1185">Reference proteome</keyword>
<dbReference type="GO" id="GO:0044695">
    <property type="term" value="C:Dsc E3 ubiquitin ligase complex"/>
    <property type="evidence" value="ECO:0007669"/>
    <property type="project" value="InterPro"/>
</dbReference>
<dbReference type="Pfam" id="PF08508">
    <property type="entry name" value="DUF1746"/>
    <property type="match status" value="1"/>
</dbReference>
<dbReference type="GO" id="GO:0005783">
    <property type="term" value="C:endoplasmic reticulum"/>
    <property type="evidence" value="ECO:0007669"/>
    <property type="project" value="TreeGrafter"/>
</dbReference>
<gene>
    <name evidence="3" type="ORF">BJ875DRAFT_458364</name>
</gene>
<dbReference type="InterPro" id="IPR013715">
    <property type="entry name" value="DUF1746"/>
</dbReference>
<dbReference type="GO" id="GO:0032933">
    <property type="term" value="P:SREBP signaling pathway"/>
    <property type="evidence" value="ECO:0007669"/>
    <property type="project" value="InterPro"/>
</dbReference>
<reference evidence="3" key="1">
    <citation type="journal article" date="2021" name="IMA Fungus">
        <title>Genomic characterization of three marine fungi, including Emericellopsis atlantica sp. nov. with signatures of a generalist lifestyle and marine biomass degradation.</title>
        <authorList>
            <person name="Hagestad O.C."/>
            <person name="Hou L."/>
            <person name="Andersen J.H."/>
            <person name="Hansen E.H."/>
            <person name="Altermark B."/>
            <person name="Li C."/>
            <person name="Kuhnert E."/>
            <person name="Cox R.J."/>
            <person name="Crous P.W."/>
            <person name="Spatafora J.W."/>
            <person name="Lail K."/>
            <person name="Amirebrahimi M."/>
            <person name="Lipzen A."/>
            <person name="Pangilinan J."/>
            <person name="Andreopoulos W."/>
            <person name="Hayes R.D."/>
            <person name="Ng V."/>
            <person name="Grigoriev I.V."/>
            <person name="Jackson S.A."/>
            <person name="Sutton T.D.S."/>
            <person name="Dobson A.D.W."/>
            <person name="Rama T."/>
        </authorList>
    </citation>
    <scope>NUCLEOTIDE SEQUENCE</scope>
    <source>
        <strain evidence="3">TRa018bII</strain>
    </source>
</reference>
<feature type="compositionally biased region" description="Basic and acidic residues" evidence="1">
    <location>
        <begin position="260"/>
        <end position="277"/>
    </location>
</feature>
<feature type="region of interest" description="Disordered" evidence="1">
    <location>
        <begin position="232"/>
        <end position="277"/>
    </location>
</feature>
<protein>
    <recommendedName>
        <fullName evidence="2">DUF1746 domain-containing protein</fullName>
    </recommendedName>
</protein>
<proteinExistence type="predicted"/>
<feature type="compositionally biased region" description="Pro residues" evidence="1">
    <location>
        <begin position="1"/>
        <end position="12"/>
    </location>
</feature>
<dbReference type="AlphaFoldDB" id="A0A9P7YL49"/>
<sequence length="354" mass="39085">MNNDPTPPPAAVLPPDDTTTPAPSAPVGDHGRAREECALSPAQKRFSAQINKKLEFIGELTSHLNMLACVELCVVYYMDCSLFRLLLRGVNQMVFLTPRPAALQVDMIVHRPFTYAIFGPNILCMLLHMFTARSEAGETMRGYLHGGIIIDLIGQKGPTSKLHLVFLDCLILMLQCVMLAAVVERERLSKVMKAYATPNVAGNSTRAPVPTMQDHDAEELGVVRDAETENGDIELQPLPSLTNPDSIPTSPEPALDIEDNDHTHLLAEPPPREERGDGLDTFWSGRVIIADFHVLRVIRRHWLDYGLMNRDSTGAALQNVGFRAEVAALAANRGLRLNPATQQRFQRDVDALTN</sequence>
<feature type="domain" description="DUF1746" evidence="2">
    <location>
        <begin position="64"/>
        <end position="178"/>
    </location>
</feature>
<organism evidence="3 4">
    <name type="scientific">Amylocarpus encephaloides</name>
    <dbReference type="NCBI Taxonomy" id="45428"/>
    <lineage>
        <taxon>Eukaryota</taxon>
        <taxon>Fungi</taxon>
        <taxon>Dikarya</taxon>
        <taxon>Ascomycota</taxon>
        <taxon>Pezizomycotina</taxon>
        <taxon>Leotiomycetes</taxon>
        <taxon>Helotiales</taxon>
        <taxon>Helotiales incertae sedis</taxon>
        <taxon>Amylocarpus</taxon>
    </lineage>
</organism>
<dbReference type="OrthoDB" id="5428737at2759"/>
<dbReference type="PANTHER" id="PTHR39405">
    <property type="entry name" value="DSC E3 UBIQUITIN LIGASE COMPLEX SUBUNIT 4"/>
    <property type="match status" value="1"/>
</dbReference>
<dbReference type="InterPro" id="IPR038967">
    <property type="entry name" value="Dsc4-like"/>
</dbReference>